<dbReference type="Gene3D" id="2.40.50.430">
    <property type="match status" value="1"/>
</dbReference>
<dbReference type="Proteomes" id="UP000053240">
    <property type="component" value="Unassembled WGS sequence"/>
</dbReference>
<dbReference type="FunCoup" id="A0A194R0S2">
    <property type="interactions" value="886"/>
</dbReference>
<reference evidence="7 8" key="1">
    <citation type="journal article" date="2015" name="Nat. Commun.">
        <title>Outbred genome sequencing and CRISPR/Cas9 gene editing in butterflies.</title>
        <authorList>
            <person name="Li X."/>
            <person name="Fan D."/>
            <person name="Zhang W."/>
            <person name="Liu G."/>
            <person name="Zhang L."/>
            <person name="Zhao L."/>
            <person name="Fang X."/>
            <person name="Chen L."/>
            <person name="Dong Y."/>
            <person name="Chen Y."/>
            <person name="Ding Y."/>
            <person name="Zhao R."/>
            <person name="Feng M."/>
            <person name="Zhu Y."/>
            <person name="Feng Y."/>
            <person name="Jiang X."/>
            <person name="Zhu D."/>
            <person name="Xiang H."/>
            <person name="Feng X."/>
            <person name="Li S."/>
            <person name="Wang J."/>
            <person name="Zhang G."/>
            <person name="Kronforst M.R."/>
            <person name="Wang W."/>
        </authorList>
    </citation>
    <scope>NUCLEOTIDE SEQUENCE [LARGE SCALE GENOMIC DNA]</scope>
    <source>
        <strain evidence="7">Ya'a_city_454_Pm</strain>
        <tissue evidence="7">Whole body</tissue>
    </source>
</reference>
<feature type="coiled-coil region" evidence="3">
    <location>
        <begin position="397"/>
        <end position="438"/>
    </location>
</feature>
<evidence type="ECO:0000256" key="1">
    <source>
        <dbReference type="ARBA" id="ARBA00006035"/>
    </source>
</evidence>
<evidence type="ECO:0000259" key="5">
    <source>
        <dbReference type="Pfam" id="PF18018"/>
    </source>
</evidence>
<dbReference type="InterPro" id="IPR040663">
    <property type="entry name" value="DNA_pol_D_N"/>
</dbReference>
<evidence type="ECO:0000256" key="3">
    <source>
        <dbReference type="SAM" id="Coils"/>
    </source>
</evidence>
<gene>
    <name evidence="7" type="ORF">RR48_14748</name>
</gene>
<accession>A0A194R0S2</accession>
<keyword evidence="8" id="KW-1185">Reference proteome</keyword>
<evidence type="ECO:0000259" key="4">
    <source>
        <dbReference type="Pfam" id="PF04042"/>
    </source>
</evidence>
<evidence type="ECO:0000313" key="7">
    <source>
        <dbReference type="EMBL" id="KPJ11109.1"/>
    </source>
</evidence>
<evidence type="ECO:0000256" key="2">
    <source>
        <dbReference type="ARBA" id="ARBA00022705"/>
    </source>
</evidence>
<name>A0A194R0S2_PAPMA</name>
<dbReference type="STRING" id="76193.A0A194R0S2"/>
<evidence type="ECO:0000259" key="6">
    <source>
        <dbReference type="Pfam" id="PF23267"/>
    </source>
</evidence>
<dbReference type="AlphaFoldDB" id="A0A194R0S2"/>
<dbReference type="InParanoid" id="A0A194R0S2"/>
<dbReference type="Gene3D" id="3.60.21.50">
    <property type="match status" value="1"/>
</dbReference>
<dbReference type="PANTHER" id="PTHR10416">
    <property type="entry name" value="DNA POLYMERASE DELTA SUBUNIT 2"/>
    <property type="match status" value="1"/>
</dbReference>
<dbReference type="Pfam" id="PF18018">
    <property type="entry name" value="DNA_pol_D_N"/>
    <property type="match status" value="1"/>
</dbReference>
<dbReference type="GO" id="GO:0003677">
    <property type="term" value="F:DNA binding"/>
    <property type="evidence" value="ECO:0007669"/>
    <property type="project" value="InterPro"/>
</dbReference>
<feature type="domain" description="DNA polymerase alpha/delta/epsilon subunit B" evidence="4">
    <location>
        <begin position="193"/>
        <end position="371"/>
    </location>
</feature>
<dbReference type="GO" id="GO:0043625">
    <property type="term" value="C:delta DNA polymerase complex"/>
    <property type="evidence" value="ECO:0007669"/>
    <property type="project" value="TreeGrafter"/>
</dbReference>
<dbReference type="GO" id="GO:0006271">
    <property type="term" value="P:DNA strand elongation involved in DNA replication"/>
    <property type="evidence" value="ECO:0007669"/>
    <property type="project" value="TreeGrafter"/>
</dbReference>
<dbReference type="PANTHER" id="PTHR10416:SF0">
    <property type="entry name" value="DNA POLYMERASE DELTA SUBUNIT 2"/>
    <property type="match status" value="1"/>
</dbReference>
<dbReference type="InterPro" id="IPR056611">
    <property type="entry name" value="ENOX1/2_dom"/>
</dbReference>
<dbReference type="EMBL" id="KQ460883">
    <property type="protein sequence ID" value="KPJ11109.1"/>
    <property type="molecule type" value="Genomic_DNA"/>
</dbReference>
<dbReference type="Pfam" id="PF04042">
    <property type="entry name" value="DNA_pol_E_B"/>
    <property type="match status" value="1"/>
</dbReference>
<proteinExistence type="inferred from homology"/>
<evidence type="ECO:0000313" key="8">
    <source>
        <dbReference type="Proteomes" id="UP000053240"/>
    </source>
</evidence>
<sequence>MLFKSKPDSNKRDQFSPSELERQNLKYTDCSRRFYQVSRDFSKQYAHIYSARLNTFRNILGPIINKKWSNKYKVLKLCELREKGTQCVIIGTLFKLQQLKPSILKELSDQLEIIPQPTRTHFVQDSDSLVLEDELQRIKLSSNCIDVHEVVTGVVVAILGSEDEDGIFTIKDICWPECNIQKPLPKLNTDRYVVLMSGLNMASKSAEHLFSLNLFLEWISGFCGTTVYQEEISKIVRVIIAGGVFANHSNEATLNESDVIVSADSVDAFSSALSAVAPVDLMPGCKDPSGVMLPQKPFHYCLFPKSVEYKSFNRVSNPYECEIGGFLCLGSSGEPIKDIMKYSKLDNELEIMRRTLQWRHLAPTCPDTEFNNLKEEFNEKFQTEEMEYNGMCYNRISDNNSEEIQELKRENESLQFQLEAYKNEVDVIKMDAQKEMEKFKAQFIARQALQNAMDIADQPPLPAPIIKPPPPPSLPDDGDTKVNLKEGIEAGCGEAKLIGVMSAFLQVHPQGASLDYVVSYVRALFPEVSQASVHHVLQKHEDVFQRTTSGVGANIEHRWSFVAFKCDK</sequence>
<keyword evidence="3" id="KW-0175">Coiled coil</keyword>
<dbReference type="InterPro" id="IPR024826">
    <property type="entry name" value="DNA_pol_delta/II_ssu"/>
</dbReference>
<protein>
    <submittedName>
        <fullName evidence="7">DNA polymerase delta subunit 2</fullName>
    </submittedName>
</protein>
<dbReference type="Pfam" id="PF23267">
    <property type="entry name" value="ENOX1"/>
    <property type="match status" value="1"/>
</dbReference>
<dbReference type="InterPro" id="IPR007185">
    <property type="entry name" value="DNA_pol_a/d/e_bsu"/>
</dbReference>
<keyword evidence="2" id="KW-0235">DNA replication</keyword>
<organism evidence="7 8">
    <name type="scientific">Papilio machaon</name>
    <name type="common">Old World swallowtail butterfly</name>
    <dbReference type="NCBI Taxonomy" id="76193"/>
    <lineage>
        <taxon>Eukaryota</taxon>
        <taxon>Metazoa</taxon>
        <taxon>Ecdysozoa</taxon>
        <taxon>Arthropoda</taxon>
        <taxon>Hexapoda</taxon>
        <taxon>Insecta</taxon>
        <taxon>Pterygota</taxon>
        <taxon>Neoptera</taxon>
        <taxon>Endopterygota</taxon>
        <taxon>Lepidoptera</taxon>
        <taxon>Glossata</taxon>
        <taxon>Ditrysia</taxon>
        <taxon>Papilionoidea</taxon>
        <taxon>Papilionidae</taxon>
        <taxon>Papilioninae</taxon>
        <taxon>Papilio</taxon>
    </lineage>
</organism>
<feature type="domain" description="Ecto-NOX disulfide-thiol exchanger 1/2" evidence="6">
    <location>
        <begin position="403"/>
        <end position="451"/>
    </location>
</feature>
<feature type="domain" description="DNA polymerase delta subunit OB-fold" evidence="5">
    <location>
        <begin position="44"/>
        <end position="173"/>
    </location>
</feature>
<comment type="similarity">
    <text evidence="1">Belongs to the DNA polymerase delta/II small subunit family.</text>
</comment>